<dbReference type="EMBL" id="CP000554">
    <property type="protein sequence ID" value="ABM79591.1"/>
    <property type="molecule type" value="Genomic_DNA"/>
</dbReference>
<dbReference type="AlphaFoldDB" id="A2CDN1"/>
<dbReference type="KEGG" id="pmf:P9303_28611"/>
<dbReference type="Proteomes" id="UP000002274">
    <property type="component" value="Chromosome"/>
</dbReference>
<reference evidence="2 3" key="1">
    <citation type="journal article" date="2007" name="PLoS Genet.">
        <title>Patterns and implications of gene gain and loss in the evolution of Prochlorococcus.</title>
        <authorList>
            <person name="Kettler G.C."/>
            <person name="Martiny A.C."/>
            <person name="Huang K."/>
            <person name="Zucker J."/>
            <person name="Coleman M.L."/>
            <person name="Rodrigue S."/>
            <person name="Chen F."/>
            <person name="Lapidus A."/>
            <person name="Ferriera S."/>
            <person name="Johnson J."/>
            <person name="Steglich C."/>
            <person name="Church G.M."/>
            <person name="Richardson P."/>
            <person name="Chisholm S.W."/>
        </authorList>
    </citation>
    <scope>NUCLEOTIDE SEQUENCE [LARGE SCALE GENOMIC DNA]</scope>
    <source>
        <strain evidence="2 3">MIT 9303</strain>
    </source>
</reference>
<evidence type="ECO:0000313" key="2">
    <source>
        <dbReference type="EMBL" id="ABM79591.1"/>
    </source>
</evidence>
<sequence>MAAVKAAGTGSFDGFRNEGVNADKRCRSHQGTSRNRGKSFLKGLHGSCSLI</sequence>
<name>A2CDN1_PROM3</name>
<organism evidence="2 3">
    <name type="scientific">Prochlorococcus marinus (strain MIT 9303)</name>
    <dbReference type="NCBI Taxonomy" id="59922"/>
    <lineage>
        <taxon>Bacteria</taxon>
        <taxon>Bacillati</taxon>
        <taxon>Cyanobacteriota</taxon>
        <taxon>Cyanophyceae</taxon>
        <taxon>Synechococcales</taxon>
        <taxon>Prochlorococcaceae</taxon>
        <taxon>Prochlorococcus</taxon>
    </lineage>
</organism>
<accession>A2CDN1</accession>
<gene>
    <name evidence="2" type="ordered locus">P9303_28611</name>
</gene>
<feature type="region of interest" description="Disordered" evidence="1">
    <location>
        <begin position="1"/>
        <end position="51"/>
    </location>
</feature>
<proteinExistence type="predicted"/>
<protein>
    <submittedName>
        <fullName evidence="2">Uncharacterized protein</fullName>
    </submittedName>
</protein>
<dbReference type="HOGENOM" id="CLU_3102522_0_0_3"/>
<dbReference type="STRING" id="59922.P9303_28611"/>
<evidence type="ECO:0000313" key="3">
    <source>
        <dbReference type="Proteomes" id="UP000002274"/>
    </source>
</evidence>
<evidence type="ECO:0000256" key="1">
    <source>
        <dbReference type="SAM" id="MobiDB-lite"/>
    </source>
</evidence>